<dbReference type="PANTHER" id="PTHR11141">
    <property type="entry name" value="PROTEIN TRANSPORT PROTEIN SEC23"/>
    <property type="match status" value="1"/>
</dbReference>
<dbReference type="CDD" id="cd11287">
    <property type="entry name" value="Sec23_C"/>
    <property type="match status" value="1"/>
</dbReference>
<feature type="domain" description="Sec23/Sec24 trunk" evidence="14">
    <location>
        <begin position="127"/>
        <end position="371"/>
    </location>
</feature>
<dbReference type="GO" id="GO:0070971">
    <property type="term" value="C:endoplasmic reticulum exit site"/>
    <property type="evidence" value="ECO:0007669"/>
    <property type="project" value="TreeGrafter"/>
</dbReference>
<name>A0A922MQU0_SPOEX</name>
<evidence type="ECO:0000256" key="5">
    <source>
        <dbReference type="ARBA" id="ARBA00022833"/>
    </source>
</evidence>
<evidence type="ECO:0000313" key="15">
    <source>
        <dbReference type="EMBL" id="KAH9641127.1"/>
    </source>
</evidence>
<keyword evidence="8 10" id="KW-0472">Membrane</keyword>
<dbReference type="InterPro" id="IPR037364">
    <property type="entry name" value="Sec23"/>
</dbReference>
<proteinExistence type="inferred from homology"/>
<accession>A0A922MQU0</accession>
<evidence type="ECO:0000259" key="14">
    <source>
        <dbReference type="Pfam" id="PF04811"/>
    </source>
</evidence>
<dbReference type="GO" id="GO:0006886">
    <property type="term" value="P:intracellular protein transport"/>
    <property type="evidence" value="ECO:0007669"/>
    <property type="project" value="InterPro"/>
</dbReference>
<dbReference type="Proteomes" id="UP000814243">
    <property type="component" value="Unassembled WGS sequence"/>
</dbReference>
<keyword evidence="10" id="KW-0963">Cytoplasm</keyword>
<keyword evidence="2 10" id="KW-0813">Transport</keyword>
<sequence>MATYEEFIQQNEDRDGIRFTWNVWPSSRIEATRLVVPLACLYQPLKERPDLPPIQYEPVLCTRNTCRAILNPMCQVDYRAKLWSCNFCFQRNPFPPQYSAISEQHQPAELIPNFSTIEYTITRAQTMPPIYLLVVDTCLDEEELGALKDSLQTSLSLMPQNALVGLITFGRMVQIHELGTEGISKCYVFKGTKDLTAKQIQEQLAIGRVNAPNPQQRPGAPAPQPPAHRFLQPVKTCDMALTDLLGELGRDPWPLGVGKRPLRSSGVALSLAVGLLEVTYPNTGGRIMLFLGGPCSQGPGQVVNDELKQPIRSHHDIHKDNAKYMKKAIKHYEALSLRAATNGHSIDIYSCALDQTGLMEMKQCCNSTGHMLMREDLTQSLIMIQPILYSYSFGGPPEPVLLDTSSIQPDRILLMDTFFQILIYHGETIAQWRELRYQDMAEYESFAQLLRAPIDDAQEILQSRFPVPRYIDTEHGGSQLQENNSLFSTTFT</sequence>
<dbReference type="InterPro" id="IPR036465">
    <property type="entry name" value="vWFA_dom_sf"/>
</dbReference>
<evidence type="ECO:0000259" key="13">
    <source>
        <dbReference type="Pfam" id="PF04810"/>
    </source>
</evidence>
<dbReference type="SUPFAM" id="SSF81995">
    <property type="entry name" value="beta-sandwich domain of Sec23/24"/>
    <property type="match status" value="1"/>
</dbReference>
<reference evidence="15" key="1">
    <citation type="journal article" date="2021" name="G3 (Bethesda)">
        <title>Genome and transcriptome analysis of the beet armyworm Spodoptera exigua reveals targets for pest control. .</title>
        <authorList>
            <person name="Simon S."/>
            <person name="Breeschoten T."/>
            <person name="Jansen H.J."/>
            <person name="Dirks R.P."/>
            <person name="Schranz M.E."/>
            <person name="Ros V.I.D."/>
        </authorList>
    </citation>
    <scope>NUCLEOTIDE SEQUENCE</scope>
    <source>
        <strain evidence="15">TB_SE_WUR_2020</strain>
    </source>
</reference>
<evidence type="ECO:0000256" key="1">
    <source>
        <dbReference type="ARBA" id="ARBA00009210"/>
    </source>
</evidence>
<dbReference type="InterPro" id="IPR007123">
    <property type="entry name" value="Gelsolin-like_dom"/>
</dbReference>
<feature type="domain" description="Zinc finger Sec23/Sec24-type" evidence="13">
    <location>
        <begin position="58"/>
        <end position="98"/>
    </location>
</feature>
<dbReference type="Gene3D" id="3.40.20.10">
    <property type="entry name" value="Severin"/>
    <property type="match status" value="1"/>
</dbReference>
<evidence type="ECO:0000256" key="4">
    <source>
        <dbReference type="ARBA" id="ARBA00022824"/>
    </source>
</evidence>
<evidence type="ECO:0000256" key="6">
    <source>
        <dbReference type="ARBA" id="ARBA00022892"/>
    </source>
</evidence>
<dbReference type="Gene3D" id="2.60.40.1670">
    <property type="entry name" value="beta-sandwich domain of Sec23/24"/>
    <property type="match status" value="1"/>
</dbReference>
<protein>
    <recommendedName>
        <fullName evidence="10">Protein transport protein SEC23</fullName>
    </recommendedName>
</protein>
<keyword evidence="7 10" id="KW-0653">Protein transport</keyword>
<keyword evidence="5 10" id="KW-0862">Zinc</keyword>
<dbReference type="EMBL" id="JACEFF010000256">
    <property type="protein sequence ID" value="KAH9641127.1"/>
    <property type="molecule type" value="Genomic_DNA"/>
</dbReference>
<keyword evidence="3 10" id="KW-0479">Metal-binding</keyword>
<evidence type="ECO:0000256" key="2">
    <source>
        <dbReference type="ARBA" id="ARBA00022448"/>
    </source>
</evidence>
<dbReference type="AlphaFoldDB" id="A0A922MQU0"/>
<evidence type="ECO:0000256" key="3">
    <source>
        <dbReference type="ARBA" id="ARBA00022723"/>
    </source>
</evidence>
<comment type="subcellular location">
    <subcellularLocation>
        <location evidence="10">Cytoplasmic vesicle</location>
        <location evidence="10">COPII-coated vesicle membrane</location>
        <topology evidence="10">Peripheral membrane protein</topology>
        <orientation evidence="10">Cytoplasmic side</orientation>
    </subcellularLocation>
    <subcellularLocation>
        <location evidence="10">Endoplasmic reticulum membrane</location>
        <topology evidence="10">Peripheral membrane protein</topology>
        <orientation evidence="10">Cytoplasmic side</orientation>
    </subcellularLocation>
</comment>
<dbReference type="GO" id="GO:0005096">
    <property type="term" value="F:GTPase activator activity"/>
    <property type="evidence" value="ECO:0007669"/>
    <property type="project" value="TreeGrafter"/>
</dbReference>
<comment type="function">
    <text evidence="10">Component of the coat protein complex II (COPII) which promotes the formation of transport vesicles from the endoplasmic reticulum (ER). The coat has two main functions, the physical deformation of the endoplasmic reticulum membrane into vesicles and the selection of cargo molecules.</text>
</comment>
<evidence type="ECO:0000259" key="12">
    <source>
        <dbReference type="Pfam" id="PF00626"/>
    </source>
</evidence>
<dbReference type="GO" id="GO:0090110">
    <property type="term" value="P:COPII-coated vesicle cargo loading"/>
    <property type="evidence" value="ECO:0007669"/>
    <property type="project" value="TreeGrafter"/>
</dbReference>
<evidence type="ECO:0000256" key="8">
    <source>
        <dbReference type="ARBA" id="ARBA00023136"/>
    </source>
</evidence>
<dbReference type="PANTHER" id="PTHR11141:SF0">
    <property type="entry name" value="PROTEIN TRANSPORT PROTEIN SEC23"/>
    <property type="match status" value="1"/>
</dbReference>
<keyword evidence="6 10" id="KW-0931">ER-Golgi transport</keyword>
<feature type="domain" description="Gelsolin-like" evidence="12">
    <location>
        <begin position="397"/>
        <end position="479"/>
    </location>
</feature>
<dbReference type="InterPro" id="IPR036180">
    <property type="entry name" value="Gelsolin-like_dom_sf"/>
</dbReference>
<dbReference type="SUPFAM" id="SSF82919">
    <property type="entry name" value="Zn-finger domain of Sec23/24"/>
    <property type="match status" value="1"/>
</dbReference>
<dbReference type="InterPro" id="IPR036174">
    <property type="entry name" value="Znf_Sec23_Sec24_sf"/>
</dbReference>
<dbReference type="SUPFAM" id="SSF82754">
    <property type="entry name" value="C-terminal, gelsolin-like domain of Sec23/24"/>
    <property type="match status" value="1"/>
</dbReference>
<dbReference type="Gene3D" id="3.40.50.410">
    <property type="entry name" value="von Willebrand factor, type A domain"/>
    <property type="match status" value="1"/>
</dbReference>
<dbReference type="InterPro" id="IPR006895">
    <property type="entry name" value="Znf_Sec23_Sec24"/>
</dbReference>
<comment type="caution">
    <text evidence="15">The sequence shown here is derived from an EMBL/GenBank/DDBJ whole genome shotgun (WGS) entry which is preliminary data.</text>
</comment>
<evidence type="ECO:0000313" key="16">
    <source>
        <dbReference type="Proteomes" id="UP000814243"/>
    </source>
</evidence>
<dbReference type="Pfam" id="PF00626">
    <property type="entry name" value="Gelsolin"/>
    <property type="match status" value="1"/>
</dbReference>
<evidence type="ECO:0000256" key="10">
    <source>
        <dbReference type="RuleBase" id="RU365030"/>
    </source>
</evidence>
<feature type="compositionally biased region" description="Polar residues" evidence="11">
    <location>
        <begin position="476"/>
        <end position="492"/>
    </location>
</feature>
<dbReference type="GO" id="GO:0030127">
    <property type="term" value="C:COPII vesicle coat"/>
    <property type="evidence" value="ECO:0007669"/>
    <property type="project" value="InterPro"/>
</dbReference>
<dbReference type="GO" id="GO:0008270">
    <property type="term" value="F:zinc ion binding"/>
    <property type="evidence" value="ECO:0007669"/>
    <property type="project" value="InterPro"/>
</dbReference>
<dbReference type="FunFam" id="3.40.20.10:FF:000003">
    <property type="entry name" value="Protein transport protein SEC23"/>
    <property type="match status" value="1"/>
</dbReference>
<evidence type="ECO:0000256" key="9">
    <source>
        <dbReference type="ARBA" id="ARBA00023329"/>
    </source>
</evidence>
<gene>
    <name evidence="15" type="ORF">HF086_000775</name>
</gene>
<dbReference type="SUPFAM" id="SSF53300">
    <property type="entry name" value="vWA-like"/>
    <property type="match status" value="1"/>
</dbReference>
<feature type="region of interest" description="Disordered" evidence="11">
    <location>
        <begin position="473"/>
        <end position="492"/>
    </location>
</feature>
<dbReference type="GO" id="GO:0005789">
    <property type="term" value="C:endoplasmic reticulum membrane"/>
    <property type="evidence" value="ECO:0007669"/>
    <property type="project" value="UniProtKB-SubCell"/>
</dbReference>
<dbReference type="Pfam" id="PF04811">
    <property type="entry name" value="Sec23_trunk"/>
    <property type="match status" value="1"/>
</dbReference>
<dbReference type="FunFam" id="3.40.50.410:FF:000008">
    <property type="entry name" value="Protein transport protein SEC23"/>
    <property type="match status" value="1"/>
</dbReference>
<organism evidence="15 16">
    <name type="scientific">Spodoptera exigua</name>
    <name type="common">Beet armyworm</name>
    <name type="synonym">Noctua fulgens</name>
    <dbReference type="NCBI Taxonomy" id="7107"/>
    <lineage>
        <taxon>Eukaryota</taxon>
        <taxon>Metazoa</taxon>
        <taxon>Ecdysozoa</taxon>
        <taxon>Arthropoda</taxon>
        <taxon>Hexapoda</taxon>
        <taxon>Insecta</taxon>
        <taxon>Pterygota</taxon>
        <taxon>Neoptera</taxon>
        <taxon>Endopterygota</taxon>
        <taxon>Lepidoptera</taxon>
        <taxon>Glossata</taxon>
        <taxon>Ditrysia</taxon>
        <taxon>Noctuoidea</taxon>
        <taxon>Noctuidae</taxon>
        <taxon>Amphipyrinae</taxon>
        <taxon>Spodoptera</taxon>
    </lineage>
</organism>
<dbReference type="InterPro" id="IPR006896">
    <property type="entry name" value="Sec23/24_trunk_dom"/>
</dbReference>
<dbReference type="InterPro" id="IPR037550">
    <property type="entry name" value="Sec23_C"/>
</dbReference>
<keyword evidence="4 10" id="KW-0256">Endoplasmic reticulum</keyword>
<dbReference type="Pfam" id="PF04810">
    <property type="entry name" value="zf-Sec23_Sec24"/>
    <property type="match status" value="1"/>
</dbReference>
<dbReference type="InterPro" id="IPR029006">
    <property type="entry name" value="ADF-H/Gelsolin-like_dom_sf"/>
</dbReference>
<comment type="similarity">
    <text evidence="1 10">Belongs to the SEC23/SEC24 family. SEC23 subfamily.</text>
</comment>
<keyword evidence="9 10" id="KW-0968">Cytoplasmic vesicle</keyword>
<evidence type="ECO:0000256" key="7">
    <source>
        <dbReference type="ARBA" id="ARBA00022927"/>
    </source>
</evidence>
<evidence type="ECO:0000256" key="11">
    <source>
        <dbReference type="SAM" id="MobiDB-lite"/>
    </source>
</evidence>